<evidence type="ECO:0000256" key="1">
    <source>
        <dbReference type="ARBA" id="ARBA00022737"/>
    </source>
</evidence>
<dbReference type="Proteomes" id="UP000244855">
    <property type="component" value="Unassembled WGS sequence"/>
</dbReference>
<dbReference type="InterPro" id="IPR027417">
    <property type="entry name" value="P-loop_NTPase"/>
</dbReference>
<evidence type="ECO:0000259" key="3">
    <source>
        <dbReference type="Pfam" id="PF24883"/>
    </source>
</evidence>
<dbReference type="OrthoDB" id="5430339at2759"/>
<evidence type="ECO:0000259" key="2">
    <source>
        <dbReference type="Pfam" id="PF24809"/>
    </source>
</evidence>
<dbReference type="Pfam" id="PF24809">
    <property type="entry name" value="DUF7708"/>
    <property type="match status" value="1"/>
</dbReference>
<feature type="domain" description="DUF7708" evidence="2">
    <location>
        <begin position="110"/>
        <end position="205"/>
    </location>
</feature>
<dbReference type="Gene3D" id="3.40.50.300">
    <property type="entry name" value="P-loop containing nucleotide triphosphate hydrolases"/>
    <property type="match status" value="1"/>
</dbReference>
<gene>
    <name evidence="4" type="ORF">DM02DRAFT_653358</name>
</gene>
<keyword evidence="1" id="KW-0677">Repeat</keyword>
<proteinExistence type="predicted"/>
<reference evidence="4 5" key="1">
    <citation type="journal article" date="2018" name="Sci. Rep.">
        <title>Comparative genomics provides insights into the lifestyle and reveals functional heterogeneity of dark septate endophytic fungi.</title>
        <authorList>
            <person name="Knapp D.G."/>
            <person name="Nemeth J.B."/>
            <person name="Barry K."/>
            <person name="Hainaut M."/>
            <person name="Henrissat B."/>
            <person name="Johnson J."/>
            <person name="Kuo A."/>
            <person name="Lim J.H.P."/>
            <person name="Lipzen A."/>
            <person name="Nolan M."/>
            <person name="Ohm R.A."/>
            <person name="Tamas L."/>
            <person name="Grigoriev I.V."/>
            <person name="Spatafora J.W."/>
            <person name="Nagy L.G."/>
            <person name="Kovacs G.M."/>
        </authorList>
    </citation>
    <scope>NUCLEOTIDE SEQUENCE [LARGE SCALE GENOMIC DNA]</scope>
    <source>
        <strain evidence="4 5">DSE2036</strain>
    </source>
</reference>
<name>A0A2V1DXE5_9PLEO</name>
<dbReference type="AlphaFoldDB" id="A0A2V1DXE5"/>
<dbReference type="EMBL" id="KZ805340">
    <property type="protein sequence ID" value="PVI02696.1"/>
    <property type="molecule type" value="Genomic_DNA"/>
</dbReference>
<dbReference type="STRING" id="97972.A0A2V1DXE5"/>
<feature type="domain" description="Nephrocystin 3-like N-terminal" evidence="3">
    <location>
        <begin position="252"/>
        <end position="384"/>
    </location>
</feature>
<evidence type="ECO:0000313" key="4">
    <source>
        <dbReference type="EMBL" id="PVI02696.1"/>
    </source>
</evidence>
<accession>A0A2V1DXE5</accession>
<dbReference type="InterPro" id="IPR056125">
    <property type="entry name" value="DUF7708"/>
</dbReference>
<dbReference type="SUPFAM" id="SSF52540">
    <property type="entry name" value="P-loop containing nucleoside triphosphate hydrolases"/>
    <property type="match status" value="1"/>
</dbReference>
<evidence type="ECO:0008006" key="6">
    <source>
        <dbReference type="Google" id="ProtNLM"/>
    </source>
</evidence>
<dbReference type="InterPro" id="IPR056884">
    <property type="entry name" value="NPHP3-like_N"/>
</dbReference>
<protein>
    <recommendedName>
        <fullName evidence="6">NACHT domain-containing protein</fullName>
    </recommendedName>
</protein>
<dbReference type="Pfam" id="PF24883">
    <property type="entry name" value="NPHP3_N"/>
    <property type="match status" value="1"/>
</dbReference>
<keyword evidence="5" id="KW-1185">Reference proteome</keyword>
<evidence type="ECO:0000313" key="5">
    <source>
        <dbReference type="Proteomes" id="UP000244855"/>
    </source>
</evidence>
<dbReference type="PANTHER" id="PTHR10039">
    <property type="entry name" value="AMELOGENIN"/>
    <property type="match status" value="1"/>
</dbReference>
<organism evidence="4 5">
    <name type="scientific">Periconia macrospinosa</name>
    <dbReference type="NCBI Taxonomy" id="97972"/>
    <lineage>
        <taxon>Eukaryota</taxon>
        <taxon>Fungi</taxon>
        <taxon>Dikarya</taxon>
        <taxon>Ascomycota</taxon>
        <taxon>Pezizomycotina</taxon>
        <taxon>Dothideomycetes</taxon>
        <taxon>Pleosporomycetidae</taxon>
        <taxon>Pleosporales</taxon>
        <taxon>Massarineae</taxon>
        <taxon>Periconiaceae</taxon>
        <taxon>Periconia</taxon>
    </lineage>
</organism>
<sequence length="405" mass="45992">MPSRLKAPGKGVLYKLLSLLFFVIPEKFRVLDGTRFMIMSSSQAPTTDLWQEAVKKYTYSFPEKHQKAFKTPSTVEQCMQILESKSSRKKGYTRFLQVLNPLIDPLKRIERSIDVVVQTSAGIGSPIWGPLRLAITVASDHFEILERLTFIVRKITNSIQRVQDFEVLFASQKAISLLYADLVDFCTRVIRFYASEEIDRAAAAAHMKEAKALREKILMDRESDALHRLQRWLTATPMADELQNHLNEYMDGSCEWILSTTSFKQWYDAPLYSSLRIEGRPGCGKSTLAAYLVRHLSSSAPVLYFFCDGKNSEKRSTSTILRTLLSQLLFINPTVASALIPIQQQTGRELVEESSEIMEAFQAAIKKNDNPLYCLVDAVDECEWSWGDSPLVPTPNRFLKGQKPS</sequence>